<keyword evidence="8 10" id="KW-0456">Lyase</keyword>
<feature type="binding site" evidence="10">
    <location>
        <position position="245"/>
    </location>
    <ligand>
        <name>Mg(2+)</name>
        <dbReference type="ChEBI" id="CHEBI:18420"/>
    </ligand>
</feature>
<evidence type="ECO:0000256" key="4">
    <source>
        <dbReference type="ARBA" id="ARBA00017068"/>
    </source>
</evidence>
<evidence type="ECO:0000256" key="2">
    <source>
        <dbReference type="ARBA" id="ARBA00009604"/>
    </source>
</evidence>
<dbReference type="InterPro" id="IPR020811">
    <property type="entry name" value="Enolase_N"/>
</dbReference>
<dbReference type="SFLD" id="SFLDG00178">
    <property type="entry name" value="enolase"/>
    <property type="match status" value="1"/>
</dbReference>
<feature type="domain" description="Enolase N-terminal" evidence="12">
    <location>
        <begin position="6"/>
        <end position="135"/>
    </location>
</feature>
<dbReference type="SFLD" id="SFLDF00002">
    <property type="entry name" value="enolase"/>
    <property type="match status" value="1"/>
</dbReference>
<comment type="pathway">
    <text evidence="1 10">Carbohydrate degradation; glycolysis; pyruvate from D-glyceraldehyde 3-phosphate: step 4/5.</text>
</comment>
<sequence>MSGADIRSVRGRRIYDSRGHPTVEVEIAIESGAVGRAAAPAGASCGSGEAVELRDGGSRFDGKGVDRALTALSSRVAPALHGLDVRDQSAFDAVLARVDGTPNFAAIGGNVAVAVSLAGTHAAAAHARVPLWAHLAATSGAPPLLPLPEVQIFGGGAHAARRVDLQDFMVMVPGADTFAEAMAITAGVYHAAGALMEERGLRAGVADEGGWWPAFGTNEQALDMLMLAIERVGEVPGERVVISLDIAATQFRGPHGYRIDDRHLDAPAFSERIAGWLERYPIVAVEDPLAEDEVAAFTAFGEAHGSHVLVVGDDFLVTSAERIAAAGRACNTALIKVNQAGTVSRAFQAVRAARAAGWRTIVSARSGETEDVSISHLAVGWGADVLKVGSIARSERTAKWNECLRIADALGDAAFMGGRPLAGTWWHKRGSDA</sequence>
<dbReference type="PRINTS" id="PR00148">
    <property type="entry name" value="ENOLASE"/>
</dbReference>
<dbReference type="Pfam" id="PF03952">
    <property type="entry name" value="Enolase_N"/>
    <property type="match status" value="1"/>
</dbReference>
<keyword evidence="10" id="KW-0479">Metal-binding</keyword>
<comment type="cofactor">
    <cofactor evidence="10">
        <name>Mg(2+)</name>
        <dbReference type="ChEBI" id="CHEBI:18420"/>
    </cofactor>
    <text evidence="10">Binds a second Mg(2+) ion via substrate during catalysis.</text>
</comment>
<evidence type="ECO:0000259" key="12">
    <source>
        <dbReference type="SMART" id="SM01193"/>
    </source>
</evidence>
<keyword evidence="10" id="KW-0963">Cytoplasm</keyword>
<dbReference type="HAMAP" id="MF_00318">
    <property type="entry name" value="Enolase"/>
    <property type="match status" value="1"/>
</dbReference>
<feature type="binding site" evidence="10">
    <location>
        <position position="336"/>
    </location>
    <ligand>
        <name>(2R)-2-phosphoglycerate</name>
        <dbReference type="ChEBI" id="CHEBI:58289"/>
    </ligand>
</feature>
<proteinExistence type="inferred from homology"/>
<dbReference type="InterPro" id="IPR029017">
    <property type="entry name" value="Enolase-like_N"/>
</dbReference>
<dbReference type="RefSeq" id="WP_219750022.1">
    <property type="nucleotide sequence ID" value="NZ_JAHXZN010000008.1"/>
</dbReference>
<feature type="active site" description="Proton acceptor" evidence="10">
    <location>
        <position position="336"/>
    </location>
</feature>
<feature type="binding site" evidence="10">
    <location>
        <position position="166"/>
    </location>
    <ligand>
        <name>(2R)-2-phosphoglycerate</name>
        <dbReference type="ChEBI" id="CHEBI:58289"/>
    </ligand>
</feature>
<keyword evidence="5 10" id="KW-0964">Secreted</keyword>
<evidence type="ECO:0000256" key="5">
    <source>
        <dbReference type="ARBA" id="ARBA00022525"/>
    </source>
</evidence>
<feature type="domain" description="Enolase C-terminal TIM barrel" evidence="11">
    <location>
        <begin position="142"/>
        <end position="424"/>
    </location>
</feature>
<dbReference type="SMART" id="SM01192">
    <property type="entry name" value="Enolase_C"/>
    <property type="match status" value="1"/>
</dbReference>
<evidence type="ECO:0000256" key="3">
    <source>
        <dbReference type="ARBA" id="ARBA00012058"/>
    </source>
</evidence>
<evidence type="ECO:0000313" key="13">
    <source>
        <dbReference type="EMBL" id="MBW6532513.1"/>
    </source>
</evidence>
<feature type="binding site" evidence="10">
    <location>
        <position position="366"/>
    </location>
    <ligand>
        <name>(2R)-2-phosphoglycerate</name>
        <dbReference type="ChEBI" id="CHEBI:58289"/>
    </ligand>
</feature>
<dbReference type="Gene3D" id="3.20.20.120">
    <property type="entry name" value="Enolase-like C-terminal domain"/>
    <property type="match status" value="1"/>
</dbReference>
<evidence type="ECO:0000256" key="7">
    <source>
        <dbReference type="ARBA" id="ARBA00023152"/>
    </source>
</evidence>
<feature type="binding site" evidence="10">
    <location>
        <position position="387"/>
    </location>
    <ligand>
        <name>(2R)-2-phosphoglycerate</name>
        <dbReference type="ChEBI" id="CHEBI:58289"/>
    </ligand>
</feature>
<dbReference type="Proteomes" id="UP000759103">
    <property type="component" value="Unassembled WGS sequence"/>
</dbReference>
<dbReference type="SFLD" id="SFLDS00001">
    <property type="entry name" value="Enolase"/>
    <property type="match status" value="1"/>
</dbReference>
<evidence type="ECO:0000256" key="10">
    <source>
        <dbReference type="HAMAP-Rule" id="MF_00318"/>
    </source>
</evidence>
<feature type="binding site" evidence="10">
    <location>
        <position position="313"/>
    </location>
    <ligand>
        <name>Mg(2+)</name>
        <dbReference type="ChEBI" id="CHEBI:18420"/>
    </ligand>
</feature>
<evidence type="ECO:0000256" key="1">
    <source>
        <dbReference type="ARBA" id="ARBA00005031"/>
    </source>
</evidence>
<organism evidence="13 14">
    <name type="scientific">Sphingomonas citri</name>
    <dbReference type="NCBI Taxonomy" id="2862499"/>
    <lineage>
        <taxon>Bacteria</taxon>
        <taxon>Pseudomonadati</taxon>
        <taxon>Pseudomonadota</taxon>
        <taxon>Alphaproteobacteria</taxon>
        <taxon>Sphingomonadales</taxon>
        <taxon>Sphingomonadaceae</taxon>
        <taxon>Sphingomonas</taxon>
    </lineage>
</organism>
<dbReference type="PANTHER" id="PTHR11902:SF1">
    <property type="entry name" value="ENOLASE"/>
    <property type="match status" value="1"/>
</dbReference>
<evidence type="ECO:0000256" key="9">
    <source>
        <dbReference type="ARBA" id="ARBA00045763"/>
    </source>
</evidence>
<comment type="similarity">
    <text evidence="2 10">Belongs to the enolase family.</text>
</comment>
<dbReference type="InterPro" id="IPR020810">
    <property type="entry name" value="Enolase_C"/>
</dbReference>
<accession>A0ABS7BSC8</accession>
<dbReference type="PIRSF" id="PIRSF001400">
    <property type="entry name" value="Enolase"/>
    <property type="match status" value="1"/>
</dbReference>
<dbReference type="InterPro" id="IPR000941">
    <property type="entry name" value="Enolase"/>
</dbReference>
<keyword evidence="6 10" id="KW-0460">Magnesium</keyword>
<dbReference type="SUPFAM" id="SSF51604">
    <property type="entry name" value="Enolase C-terminal domain-like"/>
    <property type="match status" value="1"/>
</dbReference>
<dbReference type="PANTHER" id="PTHR11902">
    <property type="entry name" value="ENOLASE"/>
    <property type="match status" value="1"/>
</dbReference>
<evidence type="ECO:0000313" key="14">
    <source>
        <dbReference type="Proteomes" id="UP000759103"/>
    </source>
</evidence>
<keyword evidence="7 10" id="KW-0324">Glycolysis</keyword>
<dbReference type="SMART" id="SM01193">
    <property type="entry name" value="Enolase_N"/>
    <property type="match status" value="1"/>
</dbReference>
<feature type="binding site" evidence="10">
    <location>
        <position position="286"/>
    </location>
    <ligand>
        <name>Mg(2+)</name>
        <dbReference type="ChEBI" id="CHEBI:18420"/>
    </ligand>
</feature>
<comment type="caution">
    <text evidence="13">The sequence shown here is derived from an EMBL/GenBank/DDBJ whole genome shotgun (WGS) entry which is preliminary data.</text>
</comment>
<name>A0ABS7BSC8_9SPHN</name>
<evidence type="ECO:0000256" key="8">
    <source>
        <dbReference type="ARBA" id="ARBA00023239"/>
    </source>
</evidence>
<dbReference type="EC" id="4.2.1.11" evidence="3 10"/>
<evidence type="ECO:0000259" key="11">
    <source>
        <dbReference type="SMART" id="SM01192"/>
    </source>
</evidence>
<gene>
    <name evidence="10" type="primary">eno</name>
    <name evidence="13" type="ORF">KZ820_17365</name>
</gene>
<feature type="binding site" evidence="10">
    <location>
        <position position="365"/>
    </location>
    <ligand>
        <name>(2R)-2-phosphoglycerate</name>
        <dbReference type="ChEBI" id="CHEBI:58289"/>
    </ligand>
</feature>
<dbReference type="SUPFAM" id="SSF54826">
    <property type="entry name" value="Enolase N-terminal domain-like"/>
    <property type="match status" value="1"/>
</dbReference>
<dbReference type="EMBL" id="JAHXZN010000008">
    <property type="protein sequence ID" value="MBW6532513.1"/>
    <property type="molecule type" value="Genomic_DNA"/>
</dbReference>
<comment type="subcellular location">
    <subcellularLocation>
        <location evidence="10">Cytoplasm</location>
    </subcellularLocation>
    <subcellularLocation>
        <location evidence="10">Secreted</location>
    </subcellularLocation>
    <subcellularLocation>
        <location evidence="10">Cell surface</location>
    </subcellularLocation>
    <text evidence="10">Fractions of enolase are present in both the cytoplasm and on the cell surface.</text>
</comment>
<dbReference type="Pfam" id="PF00113">
    <property type="entry name" value="Enolase_C"/>
    <property type="match status" value="1"/>
</dbReference>
<comment type="function">
    <text evidence="9 10">Catalyzes the reversible conversion of 2-phosphoglycerate (2-PG) into phosphoenolpyruvate (PEP). It is essential for the degradation of carbohydrates via glycolysis.</text>
</comment>
<protein>
    <recommendedName>
        <fullName evidence="4 10">Enolase</fullName>
        <ecNumber evidence="3 10">4.2.1.11</ecNumber>
    </recommendedName>
    <alternativeName>
        <fullName evidence="10">2-phospho-D-glycerate hydro-lyase</fullName>
    </alternativeName>
    <alternativeName>
        <fullName evidence="10">2-phosphoglycerate dehydratase</fullName>
    </alternativeName>
</protein>
<feature type="active site" description="Proton donor" evidence="10">
    <location>
        <position position="208"/>
    </location>
</feature>
<dbReference type="InterPro" id="IPR036849">
    <property type="entry name" value="Enolase-like_C_sf"/>
</dbReference>
<comment type="catalytic activity">
    <reaction evidence="10">
        <text>(2R)-2-phosphoglycerate = phosphoenolpyruvate + H2O</text>
        <dbReference type="Rhea" id="RHEA:10164"/>
        <dbReference type="ChEBI" id="CHEBI:15377"/>
        <dbReference type="ChEBI" id="CHEBI:58289"/>
        <dbReference type="ChEBI" id="CHEBI:58702"/>
        <dbReference type="EC" id="4.2.1.11"/>
    </reaction>
</comment>
<dbReference type="Gene3D" id="3.30.390.10">
    <property type="entry name" value="Enolase-like, N-terminal domain"/>
    <property type="match status" value="1"/>
</dbReference>
<evidence type="ECO:0000256" key="6">
    <source>
        <dbReference type="ARBA" id="ARBA00022842"/>
    </source>
</evidence>
<reference evidence="13 14" key="1">
    <citation type="submission" date="2021-07" db="EMBL/GenBank/DDBJ databases">
        <title>Sphingomonas sp.</title>
        <authorList>
            <person name="Feng G."/>
            <person name="Li J."/>
            <person name="Pan M."/>
        </authorList>
    </citation>
    <scope>NUCLEOTIDE SEQUENCE [LARGE SCALE GENOMIC DNA]</scope>
    <source>
        <strain evidence="13 14">RRHST34</strain>
    </source>
</reference>
<keyword evidence="14" id="KW-1185">Reference proteome</keyword>